<accession>A0A9P0ZS12</accession>
<feature type="domain" description="PPM-type phosphatase" evidence="2">
    <location>
        <begin position="62"/>
        <end position="293"/>
    </location>
</feature>
<dbReference type="CDD" id="cd00143">
    <property type="entry name" value="PP2Cc"/>
    <property type="match status" value="1"/>
</dbReference>
<dbReference type="PROSITE" id="PS51746">
    <property type="entry name" value="PPM_2"/>
    <property type="match status" value="1"/>
</dbReference>
<evidence type="ECO:0000259" key="2">
    <source>
        <dbReference type="PROSITE" id="PS51746"/>
    </source>
</evidence>
<evidence type="ECO:0000313" key="3">
    <source>
        <dbReference type="EMBL" id="CAH9109342.1"/>
    </source>
</evidence>
<evidence type="ECO:0000313" key="4">
    <source>
        <dbReference type="Proteomes" id="UP001152484"/>
    </source>
</evidence>
<dbReference type="PANTHER" id="PTHR47992">
    <property type="entry name" value="PROTEIN PHOSPHATASE"/>
    <property type="match status" value="1"/>
</dbReference>
<dbReference type="AlphaFoldDB" id="A0A9P0ZS12"/>
<reference evidence="3" key="1">
    <citation type="submission" date="2022-07" db="EMBL/GenBank/DDBJ databases">
        <authorList>
            <person name="Macas J."/>
            <person name="Novak P."/>
            <person name="Neumann P."/>
        </authorList>
    </citation>
    <scope>NUCLEOTIDE SEQUENCE</scope>
</reference>
<comment type="caution">
    <text evidence="3">The sequence shown here is derived from an EMBL/GenBank/DDBJ whole genome shotgun (WGS) entry which is preliminary data.</text>
</comment>
<name>A0A9P0ZS12_CUSEU</name>
<protein>
    <recommendedName>
        <fullName evidence="2">PPM-type phosphatase domain-containing protein</fullName>
    </recommendedName>
</protein>
<sequence>MGFKNIHLALAKAMAFGLERFIKRGGRNKQKGESGSANHKRRRPPSWMTRAVSHGCHTVEERSPAATANPEVVVQREQGEEGCEWWFYGVFHARIGAGLTEYLQDHFFNGKLKESQMRRKSKQTMKKAHLSATAKIMMDTTAEEEPCNLGSASAIVINGERLVIANMGDYKAVICKDGEAFPVGGTRPRWQKMNNWSCKLFPGSIKHPGKQTSASGAFKDSRSSDLAVMSERIYGNTELVILASTGVWEVMKEQEAVNLIRHIEDPQKAAECLAEEASTRMSRSKIACLIIRFD</sequence>
<gene>
    <name evidence="3" type="ORF">CEURO_LOCUS18465</name>
</gene>
<organism evidence="3 4">
    <name type="scientific">Cuscuta europaea</name>
    <name type="common">European dodder</name>
    <dbReference type="NCBI Taxonomy" id="41803"/>
    <lineage>
        <taxon>Eukaryota</taxon>
        <taxon>Viridiplantae</taxon>
        <taxon>Streptophyta</taxon>
        <taxon>Embryophyta</taxon>
        <taxon>Tracheophyta</taxon>
        <taxon>Spermatophyta</taxon>
        <taxon>Magnoliopsida</taxon>
        <taxon>eudicotyledons</taxon>
        <taxon>Gunneridae</taxon>
        <taxon>Pentapetalae</taxon>
        <taxon>asterids</taxon>
        <taxon>lamiids</taxon>
        <taxon>Solanales</taxon>
        <taxon>Convolvulaceae</taxon>
        <taxon>Cuscuteae</taxon>
        <taxon>Cuscuta</taxon>
        <taxon>Cuscuta subgen. Cuscuta</taxon>
    </lineage>
</organism>
<dbReference type="Pfam" id="PF00481">
    <property type="entry name" value="PP2C"/>
    <property type="match status" value="2"/>
</dbReference>
<proteinExistence type="predicted"/>
<evidence type="ECO:0000256" key="1">
    <source>
        <dbReference type="SAM" id="MobiDB-lite"/>
    </source>
</evidence>
<dbReference type="InterPro" id="IPR036457">
    <property type="entry name" value="PPM-type-like_dom_sf"/>
</dbReference>
<dbReference type="InterPro" id="IPR015655">
    <property type="entry name" value="PP2C"/>
</dbReference>
<keyword evidence="4" id="KW-1185">Reference proteome</keyword>
<dbReference type="InterPro" id="IPR001932">
    <property type="entry name" value="PPM-type_phosphatase-like_dom"/>
</dbReference>
<feature type="region of interest" description="Disordered" evidence="1">
    <location>
        <begin position="26"/>
        <end position="48"/>
    </location>
</feature>
<dbReference type="Proteomes" id="UP001152484">
    <property type="component" value="Unassembled WGS sequence"/>
</dbReference>
<dbReference type="OrthoDB" id="10264738at2759"/>
<dbReference type="EMBL" id="CAMAPE010000052">
    <property type="protein sequence ID" value="CAH9109342.1"/>
    <property type="molecule type" value="Genomic_DNA"/>
</dbReference>
<dbReference type="GO" id="GO:0004722">
    <property type="term" value="F:protein serine/threonine phosphatase activity"/>
    <property type="evidence" value="ECO:0007669"/>
    <property type="project" value="InterPro"/>
</dbReference>
<dbReference type="Gene3D" id="3.60.40.10">
    <property type="entry name" value="PPM-type phosphatase domain"/>
    <property type="match status" value="1"/>
</dbReference>
<dbReference type="SMART" id="SM00332">
    <property type="entry name" value="PP2Cc"/>
    <property type="match status" value="1"/>
</dbReference>
<dbReference type="SUPFAM" id="SSF81606">
    <property type="entry name" value="PP2C-like"/>
    <property type="match status" value="1"/>
</dbReference>